<dbReference type="Proteomes" id="UP000681035">
    <property type="component" value="Chromosome"/>
</dbReference>
<feature type="compositionally biased region" description="Basic and acidic residues" evidence="1">
    <location>
        <begin position="196"/>
        <end position="208"/>
    </location>
</feature>
<evidence type="ECO:0000259" key="2">
    <source>
        <dbReference type="Pfam" id="PF00149"/>
    </source>
</evidence>
<evidence type="ECO:0000313" key="4">
    <source>
        <dbReference type="Proteomes" id="UP000681035"/>
    </source>
</evidence>
<name>A0A810Q9K0_9FIRM</name>
<dbReference type="Gene3D" id="3.60.21.10">
    <property type="match status" value="1"/>
</dbReference>
<keyword evidence="4" id="KW-1185">Reference proteome</keyword>
<feature type="region of interest" description="Disordered" evidence="1">
    <location>
        <begin position="171"/>
        <end position="208"/>
    </location>
</feature>
<proteinExistence type="predicted"/>
<reference evidence="3" key="1">
    <citation type="submission" date="2020-09" db="EMBL/GenBank/DDBJ databases">
        <title>New species isolated from human feces.</title>
        <authorList>
            <person name="Kitahara M."/>
            <person name="Shigeno Y."/>
            <person name="Shime M."/>
            <person name="Matsumoto Y."/>
            <person name="Nakamura S."/>
            <person name="Motooka D."/>
            <person name="Fukuoka S."/>
            <person name="Nishikawa H."/>
            <person name="Benno Y."/>
        </authorList>
    </citation>
    <scope>NUCLEOTIDE SEQUENCE</scope>
    <source>
        <strain evidence="3">MM50</strain>
    </source>
</reference>
<feature type="domain" description="Calcineurin-like phosphoesterase" evidence="2">
    <location>
        <begin position="2"/>
        <end position="128"/>
    </location>
</feature>
<dbReference type="InterPro" id="IPR029052">
    <property type="entry name" value="Metallo-depent_PP-like"/>
</dbReference>
<evidence type="ECO:0000256" key="1">
    <source>
        <dbReference type="SAM" id="MobiDB-lite"/>
    </source>
</evidence>
<evidence type="ECO:0000313" key="3">
    <source>
        <dbReference type="EMBL" id="BCK82366.1"/>
    </source>
</evidence>
<dbReference type="SUPFAM" id="SSF56300">
    <property type="entry name" value="Metallo-dependent phosphatases"/>
    <property type="match status" value="1"/>
</dbReference>
<gene>
    <name evidence="3" type="ORF">MM50RIKEN_21290</name>
</gene>
<dbReference type="Pfam" id="PF00149">
    <property type="entry name" value="Metallophos"/>
    <property type="match status" value="1"/>
</dbReference>
<dbReference type="InterPro" id="IPR004843">
    <property type="entry name" value="Calcineurin-like_PHP"/>
</dbReference>
<organism evidence="3 4">
    <name type="scientific">Vescimonas coprocola</name>
    <dbReference type="NCBI Taxonomy" id="2714355"/>
    <lineage>
        <taxon>Bacteria</taxon>
        <taxon>Bacillati</taxon>
        <taxon>Bacillota</taxon>
        <taxon>Clostridia</taxon>
        <taxon>Eubacteriales</taxon>
        <taxon>Oscillospiraceae</taxon>
        <taxon>Vescimonas</taxon>
    </lineage>
</organism>
<dbReference type="AlphaFoldDB" id="A0A810Q9K0"/>
<accession>A0A810Q9K0</accession>
<sequence length="208" mass="24001">MIYYTADLHFHYAPLLPSRPFATVEEMDEALVKNWNDTVGSEDTVYLVGDIGWNGGRVPGELLERLSGHKHLIRGNHDTGYEDAGRLYRWFETVTDFNEIDDGETHILLCHYPMLYRKRGYMIHGHLHHGRGRDYELLRQLPRVLNAGVDVNRYRPVTLAELVENNRAFYAGERDDEVPPPPPMERGLPGSLPGKPDFRPIPRRKEDV</sequence>
<protein>
    <recommendedName>
        <fullName evidence="2">Calcineurin-like phosphoesterase domain-containing protein</fullName>
    </recommendedName>
</protein>
<dbReference type="EMBL" id="AP023418">
    <property type="protein sequence ID" value="BCK82366.1"/>
    <property type="molecule type" value="Genomic_DNA"/>
</dbReference>
<dbReference type="KEGG" id="vcop:MM50RIKEN_21290"/>